<proteinExistence type="inferred from homology"/>
<protein>
    <submittedName>
        <fullName evidence="9">Peptidase M42 family protein</fullName>
    </submittedName>
</protein>
<dbReference type="InterPro" id="IPR023367">
    <property type="entry name" value="Peptidase_M42_dom2"/>
</dbReference>
<feature type="binding site" evidence="8">
    <location>
        <position position="176"/>
    </location>
    <ligand>
        <name>Zn(2+)</name>
        <dbReference type="ChEBI" id="CHEBI:29105"/>
        <label>1</label>
    </ligand>
</feature>
<sequence length="352" mass="38099">MDEHSLNFLKHLLQTSSPSGDEIAASRVWRSEAESFADEVRADVRGNSFAILNGGAPRVLLAGHIDEIGIMVSYIDDDGFLSFSGIGGWDAQVLVGHRVSLLGRKGEVIGVIGKKPIHVMEEEDRKKASQIKELWIDIGVKNREEALEYVRIGTVGVVDASLRELPNQRLVARGIDDRIGAFVVLEALRLLTQDRPQATVAAVATCQEEITMAGAATSAFSFEPQVAIAVDVTVATDHPDSDKKQNGDVKLGKGPVLSRGAANSPVVYEMLIEIAEREQIPYSVDIAPRRTGTDADAIHVSRGGVATAVVSIPNRYMHTPNEMIELTDVENAAKLIASFIKSLTPDTDFVPR</sequence>
<organism evidence="9">
    <name type="scientific">Vecturithrix granuli</name>
    <dbReference type="NCBI Taxonomy" id="1499967"/>
    <lineage>
        <taxon>Bacteria</taxon>
        <taxon>Candidatus Moduliflexota</taxon>
        <taxon>Candidatus Vecturitrichia</taxon>
        <taxon>Candidatus Vecturitrichales</taxon>
        <taxon>Candidatus Vecturitrichaceae</taxon>
        <taxon>Candidatus Vecturithrix</taxon>
    </lineage>
</organism>
<feature type="active site" description="Proton acceptor" evidence="7">
    <location>
        <position position="208"/>
    </location>
</feature>
<evidence type="ECO:0000256" key="3">
    <source>
        <dbReference type="ARBA" id="ARBA00022670"/>
    </source>
</evidence>
<evidence type="ECO:0000313" key="10">
    <source>
        <dbReference type="Proteomes" id="UP000030661"/>
    </source>
</evidence>
<reference evidence="9" key="1">
    <citation type="journal article" date="2015" name="PeerJ">
        <title>First genomic representation of candidate bacterial phylum KSB3 points to enhanced environmental sensing as a trigger of wastewater bulking.</title>
        <authorList>
            <person name="Sekiguchi Y."/>
            <person name="Ohashi A."/>
            <person name="Parks D.H."/>
            <person name="Yamauchi T."/>
            <person name="Tyson G.W."/>
            <person name="Hugenholtz P."/>
        </authorList>
    </citation>
    <scope>NUCLEOTIDE SEQUENCE [LARGE SCALE GENOMIC DNA]</scope>
</reference>
<dbReference type="InterPro" id="IPR051464">
    <property type="entry name" value="Peptidase_M42_aminopept"/>
</dbReference>
<accession>A0A081BX90</accession>
<dbReference type="GO" id="GO:0006508">
    <property type="term" value="P:proteolysis"/>
    <property type="evidence" value="ECO:0007669"/>
    <property type="project" value="UniProtKB-KW"/>
</dbReference>
<keyword evidence="4 8" id="KW-0479">Metal-binding</keyword>
<evidence type="ECO:0000256" key="4">
    <source>
        <dbReference type="ARBA" id="ARBA00022723"/>
    </source>
</evidence>
<keyword evidence="3" id="KW-0645">Protease</keyword>
<dbReference type="PANTHER" id="PTHR32481:SF20">
    <property type="entry name" value="AMINOPEPTIDASE YSDC"/>
    <property type="match status" value="1"/>
</dbReference>
<dbReference type="SUPFAM" id="SSF53187">
    <property type="entry name" value="Zn-dependent exopeptidases"/>
    <property type="match status" value="1"/>
</dbReference>
<dbReference type="Gene3D" id="2.40.30.40">
    <property type="entry name" value="Peptidase M42, domain 2"/>
    <property type="match status" value="1"/>
</dbReference>
<dbReference type="CDD" id="cd05656">
    <property type="entry name" value="M42_Frv"/>
    <property type="match status" value="1"/>
</dbReference>
<keyword evidence="5" id="KW-0378">Hydrolase</keyword>
<dbReference type="SUPFAM" id="SSF101821">
    <property type="entry name" value="Aminopeptidase/glucanase lid domain"/>
    <property type="match status" value="1"/>
</dbReference>
<evidence type="ECO:0000256" key="6">
    <source>
        <dbReference type="PIRNR" id="PIRNR001123"/>
    </source>
</evidence>
<evidence type="ECO:0000256" key="8">
    <source>
        <dbReference type="PIRSR" id="PIRSR001123-2"/>
    </source>
</evidence>
<dbReference type="Gene3D" id="3.40.630.10">
    <property type="entry name" value="Zn peptidases"/>
    <property type="match status" value="1"/>
</dbReference>
<dbReference type="HOGENOM" id="CLU_047249_1_0_0"/>
<dbReference type="AlphaFoldDB" id="A0A081BX90"/>
<evidence type="ECO:0000313" key="9">
    <source>
        <dbReference type="EMBL" id="GAK56945.1"/>
    </source>
</evidence>
<keyword evidence="10" id="KW-1185">Reference proteome</keyword>
<dbReference type="GO" id="GO:0004177">
    <property type="term" value="F:aminopeptidase activity"/>
    <property type="evidence" value="ECO:0007669"/>
    <property type="project" value="UniProtKB-UniRule"/>
</dbReference>
<dbReference type="EMBL" id="DF820465">
    <property type="protein sequence ID" value="GAK56945.1"/>
    <property type="molecule type" value="Genomic_DNA"/>
</dbReference>
<feature type="binding site" evidence="8">
    <location>
        <position position="209"/>
    </location>
    <ligand>
        <name>Zn(2+)</name>
        <dbReference type="ChEBI" id="CHEBI:29105"/>
        <label>2</label>
    </ligand>
</feature>
<evidence type="ECO:0000256" key="2">
    <source>
        <dbReference type="ARBA" id="ARBA00022438"/>
    </source>
</evidence>
<evidence type="ECO:0000256" key="7">
    <source>
        <dbReference type="PIRSR" id="PIRSR001123-1"/>
    </source>
</evidence>
<dbReference type="InterPro" id="IPR008007">
    <property type="entry name" value="Peptidase_M42"/>
</dbReference>
<dbReference type="eggNOG" id="COG1363">
    <property type="taxonomic scope" value="Bacteria"/>
</dbReference>
<gene>
    <name evidence="9" type="ORF">U27_03909</name>
</gene>
<dbReference type="Proteomes" id="UP000030661">
    <property type="component" value="Unassembled WGS sequence"/>
</dbReference>
<dbReference type="GO" id="GO:0046872">
    <property type="term" value="F:metal ion binding"/>
    <property type="evidence" value="ECO:0007669"/>
    <property type="project" value="UniProtKB-UniRule"/>
</dbReference>
<comment type="cofactor">
    <cofactor evidence="8">
        <name>a divalent metal cation</name>
        <dbReference type="ChEBI" id="CHEBI:60240"/>
    </cofactor>
    <text evidence="8">Binds 2 divalent metal cations per subunit.</text>
</comment>
<dbReference type="STRING" id="1499967.U27_03909"/>
<name>A0A081BX90_VECG1</name>
<feature type="binding site" evidence="8">
    <location>
        <position position="64"/>
    </location>
    <ligand>
        <name>Zn(2+)</name>
        <dbReference type="ChEBI" id="CHEBI:29105"/>
        <label>1</label>
    </ligand>
</feature>
<dbReference type="PANTHER" id="PTHR32481">
    <property type="entry name" value="AMINOPEPTIDASE"/>
    <property type="match status" value="1"/>
</dbReference>
<comment type="similarity">
    <text evidence="1 6">Belongs to the peptidase M42 family.</text>
</comment>
<feature type="binding site" evidence="8">
    <location>
        <position position="231"/>
    </location>
    <ligand>
        <name>Zn(2+)</name>
        <dbReference type="ChEBI" id="CHEBI:29105"/>
        <label>1</label>
    </ligand>
</feature>
<dbReference type="PIRSF" id="PIRSF001123">
    <property type="entry name" value="PepA_GA"/>
    <property type="match status" value="1"/>
</dbReference>
<feature type="binding site" evidence="8">
    <location>
        <position position="318"/>
    </location>
    <ligand>
        <name>Zn(2+)</name>
        <dbReference type="ChEBI" id="CHEBI:29105"/>
        <label>2</label>
    </ligand>
</feature>
<dbReference type="Pfam" id="PF05343">
    <property type="entry name" value="Peptidase_M42"/>
    <property type="match status" value="1"/>
</dbReference>
<feature type="binding site" evidence="8">
    <location>
        <position position="176"/>
    </location>
    <ligand>
        <name>Zn(2+)</name>
        <dbReference type="ChEBI" id="CHEBI:29105"/>
        <label>2</label>
    </ligand>
</feature>
<evidence type="ECO:0000256" key="5">
    <source>
        <dbReference type="ARBA" id="ARBA00022801"/>
    </source>
</evidence>
<evidence type="ECO:0000256" key="1">
    <source>
        <dbReference type="ARBA" id="ARBA00006272"/>
    </source>
</evidence>
<keyword evidence="2" id="KW-0031">Aminopeptidase</keyword>